<feature type="compositionally biased region" description="Basic and acidic residues" evidence="1">
    <location>
        <begin position="368"/>
        <end position="379"/>
    </location>
</feature>
<dbReference type="Proteomes" id="UP000720189">
    <property type="component" value="Unassembled WGS sequence"/>
</dbReference>
<sequence>MSTKHGNQPTGTSIRFNRSPSRLSLPTFHSFTRASLPFGSNGKNGKHKVVRWEDQYENIPSLPFSQFKSEQEEERGRLEKLMNDHPVNRPQLDPASIDEEARKIVVARWKEEGIWDDAWEGDDGSTWRWRHERDDMERRSGVMLDLPSDSLKQPTRPISRFLHQLGKLVSKTLEENAQKVHWRQSGAGTGFDLSPLMKYSKKEESIQSIDRIGTAAFETVKHTWQQRGIWDESWGDLPGYAWKHERQKEDSSLDTCVHVPPPTTTEIRAPYADMGVPASTQQEKHIPMSAAPPPENAVLPSMSDPRVNHENEKTNRAVEIARQASNSLEPSQVTEPSIITSRAREQSPSPISPRPQRRSTRKSRPPRRLVEPRASEPRRSLRQRTASHKSGSRRASN</sequence>
<dbReference type="OrthoDB" id="5401786at2759"/>
<dbReference type="EMBL" id="JAGMUX010000033">
    <property type="protein sequence ID" value="KAH7208449.1"/>
    <property type="molecule type" value="Genomic_DNA"/>
</dbReference>
<dbReference type="RefSeq" id="XP_046041352.1">
    <property type="nucleotide sequence ID" value="XM_046194530.1"/>
</dbReference>
<feature type="region of interest" description="Disordered" evidence="1">
    <location>
        <begin position="1"/>
        <end position="22"/>
    </location>
</feature>
<reference evidence="2" key="1">
    <citation type="journal article" date="2021" name="Nat. Commun.">
        <title>Genetic determinants of endophytism in the Arabidopsis root mycobiome.</title>
        <authorList>
            <person name="Mesny F."/>
            <person name="Miyauchi S."/>
            <person name="Thiergart T."/>
            <person name="Pickel B."/>
            <person name="Atanasova L."/>
            <person name="Karlsson M."/>
            <person name="Huettel B."/>
            <person name="Barry K.W."/>
            <person name="Haridas S."/>
            <person name="Chen C."/>
            <person name="Bauer D."/>
            <person name="Andreopoulos W."/>
            <person name="Pangilinan J."/>
            <person name="LaButti K."/>
            <person name="Riley R."/>
            <person name="Lipzen A."/>
            <person name="Clum A."/>
            <person name="Drula E."/>
            <person name="Henrissat B."/>
            <person name="Kohler A."/>
            <person name="Grigoriev I.V."/>
            <person name="Martin F.M."/>
            <person name="Hacquard S."/>
        </authorList>
    </citation>
    <scope>NUCLEOTIDE SEQUENCE</scope>
    <source>
        <strain evidence="2">MPI-CAGE-AT-0023</strain>
    </source>
</reference>
<protein>
    <submittedName>
        <fullName evidence="2">Uncharacterized protein</fullName>
    </submittedName>
</protein>
<comment type="caution">
    <text evidence="2">The sequence shown here is derived from an EMBL/GenBank/DDBJ whole genome shotgun (WGS) entry which is preliminary data.</text>
</comment>
<feature type="region of interest" description="Disordered" evidence="1">
    <location>
        <begin position="248"/>
        <end position="397"/>
    </location>
</feature>
<gene>
    <name evidence="2" type="ORF">BKA55DRAFT_586136</name>
</gene>
<feature type="compositionally biased region" description="Basic residues" evidence="1">
    <location>
        <begin position="380"/>
        <end position="397"/>
    </location>
</feature>
<dbReference type="GeneID" id="70224484"/>
<feature type="region of interest" description="Disordered" evidence="1">
    <location>
        <begin position="63"/>
        <end position="93"/>
    </location>
</feature>
<name>A0A9P9JKF7_FUSRE</name>
<keyword evidence="3" id="KW-1185">Reference proteome</keyword>
<evidence type="ECO:0000313" key="3">
    <source>
        <dbReference type="Proteomes" id="UP000720189"/>
    </source>
</evidence>
<organism evidence="2 3">
    <name type="scientific">Fusarium redolens</name>
    <dbReference type="NCBI Taxonomy" id="48865"/>
    <lineage>
        <taxon>Eukaryota</taxon>
        <taxon>Fungi</taxon>
        <taxon>Dikarya</taxon>
        <taxon>Ascomycota</taxon>
        <taxon>Pezizomycotina</taxon>
        <taxon>Sordariomycetes</taxon>
        <taxon>Hypocreomycetidae</taxon>
        <taxon>Hypocreales</taxon>
        <taxon>Nectriaceae</taxon>
        <taxon>Fusarium</taxon>
        <taxon>Fusarium redolens species complex</taxon>
    </lineage>
</organism>
<feature type="compositionally biased region" description="Basic residues" evidence="1">
    <location>
        <begin position="355"/>
        <end position="367"/>
    </location>
</feature>
<evidence type="ECO:0000256" key="1">
    <source>
        <dbReference type="SAM" id="MobiDB-lite"/>
    </source>
</evidence>
<evidence type="ECO:0000313" key="2">
    <source>
        <dbReference type="EMBL" id="KAH7208449.1"/>
    </source>
</evidence>
<feature type="compositionally biased region" description="Polar residues" evidence="1">
    <location>
        <begin position="323"/>
        <end position="340"/>
    </location>
</feature>
<proteinExistence type="predicted"/>
<accession>A0A9P9JKF7</accession>
<dbReference type="AlphaFoldDB" id="A0A9P9JKF7"/>
<feature type="compositionally biased region" description="Basic and acidic residues" evidence="1">
    <location>
        <begin position="74"/>
        <end position="87"/>
    </location>
</feature>
<feature type="compositionally biased region" description="Basic and acidic residues" evidence="1">
    <location>
        <begin position="306"/>
        <end position="316"/>
    </location>
</feature>